<proteinExistence type="predicted"/>
<name>A0A6V8LBD6_9ACTN</name>
<comment type="caution">
    <text evidence="2">The sequence shown here is derived from an EMBL/GenBank/DDBJ whole genome shotgun (WGS) entry which is preliminary data.</text>
</comment>
<feature type="region of interest" description="Disordered" evidence="1">
    <location>
        <begin position="555"/>
        <end position="587"/>
    </location>
</feature>
<evidence type="ECO:0000256" key="1">
    <source>
        <dbReference type="SAM" id="MobiDB-lite"/>
    </source>
</evidence>
<dbReference type="EMBL" id="BLPG01000001">
    <property type="protein sequence ID" value="GFJ89975.1"/>
    <property type="molecule type" value="Genomic_DNA"/>
</dbReference>
<evidence type="ECO:0000313" key="3">
    <source>
        <dbReference type="Proteomes" id="UP000482960"/>
    </source>
</evidence>
<gene>
    <name evidence="2" type="ORF">Prum_036170</name>
</gene>
<reference evidence="2 3" key="2">
    <citation type="submission" date="2020-03" db="EMBL/GenBank/DDBJ databases">
        <authorList>
            <person name="Ichikawa N."/>
            <person name="Kimura A."/>
            <person name="Kitahashi Y."/>
            <person name="Uohara A."/>
        </authorList>
    </citation>
    <scope>NUCLEOTIDE SEQUENCE [LARGE SCALE GENOMIC DNA]</scope>
    <source>
        <strain evidence="2 3">NBRC 108638</strain>
    </source>
</reference>
<organism evidence="2 3">
    <name type="scientific">Phytohabitans rumicis</name>
    <dbReference type="NCBI Taxonomy" id="1076125"/>
    <lineage>
        <taxon>Bacteria</taxon>
        <taxon>Bacillati</taxon>
        <taxon>Actinomycetota</taxon>
        <taxon>Actinomycetes</taxon>
        <taxon>Micromonosporales</taxon>
        <taxon>Micromonosporaceae</taxon>
    </lineage>
</organism>
<keyword evidence="3" id="KW-1185">Reference proteome</keyword>
<dbReference type="Proteomes" id="UP000482960">
    <property type="component" value="Unassembled WGS sequence"/>
</dbReference>
<evidence type="ECO:0000313" key="2">
    <source>
        <dbReference type="EMBL" id="GFJ89975.1"/>
    </source>
</evidence>
<reference evidence="2 3" key="1">
    <citation type="submission" date="2020-03" db="EMBL/GenBank/DDBJ databases">
        <title>Whole genome shotgun sequence of Phytohabitans rumicis NBRC 108638.</title>
        <authorList>
            <person name="Komaki H."/>
            <person name="Tamura T."/>
        </authorList>
    </citation>
    <scope>NUCLEOTIDE SEQUENCE [LARGE SCALE GENOMIC DNA]</scope>
    <source>
        <strain evidence="2 3">NBRC 108638</strain>
    </source>
</reference>
<protein>
    <submittedName>
        <fullName evidence="2">Uncharacterized protein</fullName>
    </submittedName>
</protein>
<dbReference type="AlphaFoldDB" id="A0A6V8LBD6"/>
<sequence length="728" mass="78608">MTVLGSRSGSQILRTFLPDQTVDLRGDIYRVAEWSAPSPIEVDTDLVRRHLLREVGAWIAHGTDGGMGDDLLRSTPIEVVELDERRGVTVERYPQVWLCRACKRIGKSLERPCKCGQRKWGQLHFVGIHDCGAITEPWIRRCAEHDDVKLVIPKSAKAADISFVCPSCNKQTMPGLGFNRPCACGNGSVRWNVHKARAVYTPRGMVLINPPRPEHREGLKLAGGARKALVWLVEGLTAGRPADVTAKQTKEEFLAKLIADGMDPTFAKSMADMAEQGGQLAGPGDHPVDRLSAERRAEAEREAVDIAMALAESRMPTTELRGTTRGDALDVRYRHSYPPALARAGIDGLDLVDRFPLLNAMYGYTRGDDDPRKSRLVPFRRKRGGYRLYGNLAETEAFLIRLDPVRVATWLLGRGHQVPGWTSGDSDPVAARVAVLQSAVVPSKRDDPSVESVGTDVLKLVHTYAHRFIRQAAVFSGIERDALSEYLVPAHLGSSCTPPHAATSSSVACRRCSSPISTICWTHSWTRSTAVRSIQDAAAAAGRVAPAYTWESRRAGSSTASSTGTRCSARAATCERRSARDGRQPAPPLGLDPVGGGFGCLVLPHVQHGPTQAGEGGVLGPVAGDVAVQLRLPPFAVVAGQGAVLGAGVPETAVDEDRDPRPGERHVWATGKPWMVDSEPQAAPVQLATQPHFGLGGGPRLPPQSGRSRGVERHCGGRLSGYLSHPIW</sequence>
<accession>A0A6V8LBD6</accession>
<feature type="compositionally biased region" description="Basic and acidic residues" evidence="1">
    <location>
        <begin position="573"/>
        <end position="583"/>
    </location>
</feature>
<feature type="compositionally biased region" description="Low complexity" evidence="1">
    <location>
        <begin position="555"/>
        <end position="572"/>
    </location>
</feature>